<dbReference type="Proteomes" id="UP000779508">
    <property type="component" value="Unassembled WGS sequence"/>
</dbReference>
<feature type="transmembrane region" description="Helical" evidence="1">
    <location>
        <begin position="394"/>
        <end position="414"/>
    </location>
</feature>
<gene>
    <name evidence="4" type="ORF">KQI88_15005</name>
</gene>
<keyword evidence="2" id="KW-0732">Signal</keyword>
<evidence type="ECO:0000256" key="2">
    <source>
        <dbReference type="SAM" id="SignalP"/>
    </source>
</evidence>
<evidence type="ECO:0000313" key="5">
    <source>
        <dbReference type="Proteomes" id="UP000779508"/>
    </source>
</evidence>
<dbReference type="RefSeq" id="WP_216418689.1">
    <property type="nucleotide sequence ID" value="NZ_JAHLQK010000006.1"/>
</dbReference>
<evidence type="ECO:0000259" key="3">
    <source>
        <dbReference type="SMART" id="SM00936"/>
    </source>
</evidence>
<comment type="caution">
    <text evidence="4">The sequence shown here is derived from an EMBL/GenBank/DDBJ whole genome shotgun (WGS) entry which is preliminary data.</text>
</comment>
<keyword evidence="4" id="KW-0645">Protease</keyword>
<keyword evidence="4" id="KW-0378">Hydrolase</keyword>
<evidence type="ECO:0000256" key="1">
    <source>
        <dbReference type="SAM" id="Phobius"/>
    </source>
</evidence>
<proteinExistence type="predicted"/>
<keyword evidence="4" id="KW-0121">Carboxypeptidase</keyword>
<keyword evidence="5" id="KW-1185">Reference proteome</keyword>
<feature type="domain" description="Peptidase S11 D-Ala-D-Ala carboxypeptidase A C-terminal" evidence="3">
    <location>
        <begin position="290"/>
        <end position="381"/>
    </location>
</feature>
<evidence type="ECO:0000313" key="4">
    <source>
        <dbReference type="EMBL" id="MBU5677728.1"/>
    </source>
</evidence>
<dbReference type="Pfam" id="PF00768">
    <property type="entry name" value="Peptidase_S11"/>
    <property type="match status" value="1"/>
</dbReference>
<keyword evidence="1" id="KW-0472">Membrane</keyword>
<dbReference type="SMART" id="SM00936">
    <property type="entry name" value="PBP5_C"/>
    <property type="match status" value="1"/>
</dbReference>
<protein>
    <submittedName>
        <fullName evidence="4">D-alanyl-D-alanine carboxypeptidase</fullName>
    </submittedName>
</protein>
<reference evidence="4 5" key="1">
    <citation type="submission" date="2021-06" db="EMBL/GenBank/DDBJ databases">
        <authorList>
            <person name="Sun Q."/>
            <person name="Li D."/>
        </authorList>
    </citation>
    <scope>NUCLEOTIDE SEQUENCE [LARGE SCALE GENOMIC DNA]</scope>
    <source>
        <strain evidence="4 5">MSJ-5</strain>
    </source>
</reference>
<dbReference type="InterPro" id="IPR012907">
    <property type="entry name" value="Peptidase_S11_C"/>
</dbReference>
<dbReference type="PANTHER" id="PTHR21581:SF6">
    <property type="entry name" value="TRAFFICKING PROTEIN PARTICLE COMPLEX SUBUNIT 12"/>
    <property type="match status" value="1"/>
</dbReference>
<dbReference type="GO" id="GO:0004180">
    <property type="term" value="F:carboxypeptidase activity"/>
    <property type="evidence" value="ECO:0007669"/>
    <property type="project" value="UniProtKB-KW"/>
</dbReference>
<feature type="chain" id="PRO_5047487950" evidence="2">
    <location>
        <begin position="28"/>
        <end position="439"/>
    </location>
</feature>
<dbReference type="PANTHER" id="PTHR21581">
    <property type="entry name" value="D-ALANYL-D-ALANINE CARBOXYPEPTIDASE"/>
    <property type="match status" value="1"/>
</dbReference>
<dbReference type="InterPro" id="IPR001967">
    <property type="entry name" value="Peptidase_S11_N"/>
</dbReference>
<keyword evidence="1" id="KW-1133">Transmembrane helix</keyword>
<feature type="signal peptide" evidence="2">
    <location>
        <begin position="1"/>
        <end position="27"/>
    </location>
</feature>
<sequence>MKYKWRYLLIFTLIVFIVTSISNITFAQEVPTITAPNGVLIDYETGKVLFDKNAHQQTYPASTTKVMTAVLVLENANLDDKVTIDYDLYVDGSSMYLLRGESFTVKELLHALLIRSANDTAEALAIHVAGSVEKFVEMMNQRAKELGALNTNFSNPHGLPDTSHVTTAYDLAMIAKHAMSFDLFREIVNTPMLTFEPTEQTPETRYYRNTNKFLWGTGIGNQMLYDGKYINIKYDIIDGIKTGYTGAAKQCLISSGVKDDHRLISVILGAEGVDVYSDSRTLIDYGHANFKLVSLTGKNSDQLKVPVKNGKENYVNISIANDKLSIIPNNTKLSDITESISINENIKAPITQGQALGKLSYSLDNEVIGEIDLIAKESIEEQPILLKLLKPSKFFVIFISAFILWQIFIAYLRIKKRNRKRFSYRKRSPIYNFNKNIFK</sequence>
<accession>A0ABS6G7X8</accession>
<organism evidence="4 5">
    <name type="scientific">Alkaliphilus flagellatus</name>
    <dbReference type="NCBI Taxonomy" id="2841507"/>
    <lineage>
        <taxon>Bacteria</taxon>
        <taxon>Bacillati</taxon>
        <taxon>Bacillota</taxon>
        <taxon>Clostridia</taxon>
        <taxon>Peptostreptococcales</taxon>
        <taxon>Natronincolaceae</taxon>
        <taxon>Alkaliphilus</taxon>
    </lineage>
</organism>
<keyword evidence="1" id="KW-0812">Transmembrane</keyword>
<dbReference type="EMBL" id="JAHLQK010000006">
    <property type="protein sequence ID" value="MBU5677728.1"/>
    <property type="molecule type" value="Genomic_DNA"/>
</dbReference>
<dbReference type="Pfam" id="PF07943">
    <property type="entry name" value="PBP5_C"/>
    <property type="match status" value="1"/>
</dbReference>
<name>A0ABS6G7X8_9FIRM</name>